<dbReference type="CDD" id="cd04450">
    <property type="entry name" value="DEP_RGS7-like"/>
    <property type="match status" value="1"/>
</dbReference>
<dbReference type="AlphaFoldDB" id="A0A183B870"/>
<dbReference type="WBParaSite" id="ECPE_0001544501-mRNA-1">
    <property type="protein sequence ID" value="ECPE_0001544501-mRNA-1"/>
    <property type="gene ID" value="ECPE_0001544501"/>
</dbReference>
<dbReference type="Pfam" id="PF00610">
    <property type="entry name" value="DEP"/>
    <property type="match status" value="1"/>
</dbReference>
<dbReference type="InterPro" id="IPR036388">
    <property type="entry name" value="WH-like_DNA-bd_sf"/>
</dbReference>
<feature type="domain" description="DEP" evidence="2">
    <location>
        <begin position="24"/>
        <end position="77"/>
    </location>
</feature>
<dbReference type="InterPro" id="IPR000591">
    <property type="entry name" value="DEP_dom"/>
</dbReference>
<dbReference type="PROSITE" id="PS50186">
    <property type="entry name" value="DEP"/>
    <property type="match status" value="1"/>
</dbReference>
<dbReference type="InterPro" id="IPR047017">
    <property type="entry name" value="RGS6/7/9/11_DHEX_sf"/>
</dbReference>
<dbReference type="GO" id="GO:0008277">
    <property type="term" value="P:regulation of G protein-coupled receptor signaling pathway"/>
    <property type="evidence" value="ECO:0007669"/>
    <property type="project" value="InterPro"/>
</dbReference>
<proteinExistence type="predicted"/>
<organism evidence="3">
    <name type="scientific">Echinostoma caproni</name>
    <dbReference type="NCBI Taxonomy" id="27848"/>
    <lineage>
        <taxon>Eukaryota</taxon>
        <taxon>Metazoa</taxon>
        <taxon>Spiralia</taxon>
        <taxon>Lophotrochozoa</taxon>
        <taxon>Platyhelminthes</taxon>
        <taxon>Trematoda</taxon>
        <taxon>Digenea</taxon>
        <taxon>Plagiorchiida</taxon>
        <taxon>Echinostomata</taxon>
        <taxon>Echinostomatoidea</taxon>
        <taxon>Echinostomatidae</taxon>
        <taxon>Echinostoma</taxon>
    </lineage>
</organism>
<dbReference type="InterPro" id="IPR047016">
    <property type="entry name" value="RGS6/7/9/11"/>
</dbReference>
<dbReference type="InterPro" id="IPR036390">
    <property type="entry name" value="WH_DNA-bd_sf"/>
</dbReference>
<reference evidence="3" key="1">
    <citation type="submission" date="2016-06" db="UniProtKB">
        <authorList>
            <consortium name="WormBaseParasite"/>
        </authorList>
    </citation>
    <scope>IDENTIFICATION</scope>
</reference>
<dbReference type="InterPro" id="IPR040759">
    <property type="entry name" value="RGS_DHEX"/>
</dbReference>
<dbReference type="GO" id="GO:0035556">
    <property type="term" value="P:intracellular signal transduction"/>
    <property type="evidence" value="ECO:0007669"/>
    <property type="project" value="InterPro"/>
</dbReference>
<dbReference type="GO" id="GO:0043005">
    <property type="term" value="C:neuron projection"/>
    <property type="evidence" value="ECO:0007669"/>
    <property type="project" value="TreeGrafter"/>
</dbReference>
<evidence type="ECO:0000259" key="2">
    <source>
        <dbReference type="PROSITE" id="PS50186"/>
    </source>
</evidence>
<dbReference type="GO" id="GO:0009968">
    <property type="term" value="P:negative regulation of signal transduction"/>
    <property type="evidence" value="ECO:0007669"/>
    <property type="project" value="UniProtKB-KW"/>
</dbReference>
<evidence type="ECO:0000256" key="1">
    <source>
        <dbReference type="ARBA" id="ARBA00022700"/>
    </source>
</evidence>
<accession>A0A183B870</accession>
<dbReference type="PANTHER" id="PTHR45746">
    <property type="entry name" value="LP21163P"/>
    <property type="match status" value="1"/>
</dbReference>
<sequence length="274" mass="31379">LFLLVHPNGTPKDSNQNQRTKVRSDVVQWLIQHVGASDVAEAVNLASRIASMGYLFCIDDHVLTVKNDSHTYYRFQTPFLYPSRCMEADTVDYAVYLCKRTMQNKQRLELAGFEAERLASLQTLYCHKWEFVYIQAEAEAKVDKKRDKLERLVLDSQERAYWDVHRPPPGCVNTTDVDMRKLCRAKRPKKTPCRPIHFPIPSGPGEVCENVECRSVSEMSDWLCPSINFVTVVSWSHFCPISLGLNCSRNIYQPADGYPPCTVTAPKGRKFLRS</sequence>
<dbReference type="GO" id="GO:0005096">
    <property type="term" value="F:GTPase activator activity"/>
    <property type="evidence" value="ECO:0007669"/>
    <property type="project" value="TreeGrafter"/>
</dbReference>
<evidence type="ECO:0000313" key="3">
    <source>
        <dbReference type="WBParaSite" id="ECPE_0001544501-mRNA-1"/>
    </source>
</evidence>
<name>A0A183B870_9TREM</name>
<keyword evidence="1" id="KW-0734">Signal transduction inhibitor</keyword>
<dbReference type="FunFam" id="1.10.1240.60:FF:000001">
    <property type="entry name" value="Regulator of G-protein signaling 6"/>
    <property type="match status" value="1"/>
</dbReference>
<protein>
    <submittedName>
        <fullName evidence="3">DEP domain-containing protein</fullName>
    </submittedName>
</protein>
<dbReference type="SMART" id="SM00049">
    <property type="entry name" value="DEP"/>
    <property type="match status" value="1"/>
</dbReference>
<dbReference type="PANTHER" id="PTHR45746:SF6">
    <property type="entry name" value="LP21163P"/>
    <property type="match status" value="1"/>
</dbReference>
<dbReference type="SUPFAM" id="SSF46785">
    <property type="entry name" value="Winged helix' DNA-binding domain"/>
    <property type="match status" value="1"/>
</dbReference>
<dbReference type="Gene3D" id="1.10.10.10">
    <property type="entry name" value="Winged helix-like DNA-binding domain superfamily/Winged helix DNA-binding domain"/>
    <property type="match status" value="1"/>
</dbReference>
<dbReference type="Pfam" id="PF18148">
    <property type="entry name" value="RGS_DHEX"/>
    <property type="match status" value="1"/>
</dbReference>
<dbReference type="GO" id="GO:0005737">
    <property type="term" value="C:cytoplasm"/>
    <property type="evidence" value="ECO:0007669"/>
    <property type="project" value="TreeGrafter"/>
</dbReference>
<dbReference type="Gene3D" id="1.10.1240.60">
    <property type="match status" value="1"/>
</dbReference>